<reference evidence="1" key="2">
    <citation type="journal article" date="2021" name="PeerJ">
        <title>Extensive microbial diversity within the chicken gut microbiome revealed by metagenomics and culture.</title>
        <authorList>
            <person name="Gilroy R."/>
            <person name="Ravi A."/>
            <person name="Getino M."/>
            <person name="Pursley I."/>
            <person name="Horton D.L."/>
            <person name="Alikhan N.F."/>
            <person name="Baker D."/>
            <person name="Gharbi K."/>
            <person name="Hall N."/>
            <person name="Watson M."/>
            <person name="Adriaenssens E.M."/>
            <person name="Foster-Nyarko E."/>
            <person name="Jarju S."/>
            <person name="Secka A."/>
            <person name="Antonio M."/>
            <person name="Oren A."/>
            <person name="Chaudhuri R.R."/>
            <person name="La Ragione R."/>
            <person name="Hildebrand F."/>
            <person name="Pallen M.J."/>
        </authorList>
    </citation>
    <scope>NUCLEOTIDE SEQUENCE</scope>
    <source>
        <strain evidence="1">CHK195-12923</strain>
    </source>
</reference>
<dbReference type="EMBL" id="DVNE01000034">
    <property type="protein sequence ID" value="HIU61694.1"/>
    <property type="molecule type" value="Genomic_DNA"/>
</dbReference>
<name>A0A9D1MKH1_9FIRM</name>
<dbReference type="Pfam" id="PF00756">
    <property type="entry name" value="Esterase"/>
    <property type="match status" value="1"/>
</dbReference>
<dbReference type="InterPro" id="IPR000801">
    <property type="entry name" value="Esterase-like"/>
</dbReference>
<evidence type="ECO:0000313" key="2">
    <source>
        <dbReference type="Proteomes" id="UP000824110"/>
    </source>
</evidence>
<protein>
    <submittedName>
        <fullName evidence="1">Alpha/beta hydrolase</fullName>
    </submittedName>
</protein>
<dbReference type="Gene3D" id="3.40.50.1820">
    <property type="entry name" value="alpha/beta hydrolase"/>
    <property type="match status" value="1"/>
</dbReference>
<keyword evidence="1" id="KW-0378">Hydrolase</keyword>
<accession>A0A9D1MKH1</accession>
<dbReference type="PANTHER" id="PTHR48098">
    <property type="entry name" value="ENTEROCHELIN ESTERASE-RELATED"/>
    <property type="match status" value="1"/>
</dbReference>
<dbReference type="SUPFAM" id="SSF53474">
    <property type="entry name" value="alpha/beta-Hydrolases"/>
    <property type="match status" value="1"/>
</dbReference>
<comment type="caution">
    <text evidence="1">The sequence shown here is derived from an EMBL/GenBank/DDBJ whole genome shotgun (WGS) entry which is preliminary data.</text>
</comment>
<dbReference type="InterPro" id="IPR029058">
    <property type="entry name" value="AB_hydrolase_fold"/>
</dbReference>
<dbReference type="GO" id="GO:0016787">
    <property type="term" value="F:hydrolase activity"/>
    <property type="evidence" value="ECO:0007669"/>
    <property type="project" value="UniProtKB-KW"/>
</dbReference>
<dbReference type="Proteomes" id="UP000824110">
    <property type="component" value="Unassembled WGS sequence"/>
</dbReference>
<sequence>MVHKWEIAIPQLTGERKRRAYVYLPVDYQEEAPRRYPVMYMFDGHNLFFDEDATFGKSWGIGEYLDYTHTKIIIAAVECNTEGNGRLEEYSPVNFYMPDGTFIRGRGKKYMDWLVKEFKPYIDGSFRTLQDRENTAIGGSSMGGLMSLYALADYNRYFARGAALSPSLWVGGGMPQFLSKAAFSRPTQLYMDYGSKEFSNHYGQRGIFAEATSGLIKKGVFVTSRIVPYGTHSEASWQRQLPVMFNSLGFEGEF</sequence>
<gene>
    <name evidence="1" type="ORF">IAB69_03495</name>
</gene>
<reference evidence="1" key="1">
    <citation type="submission" date="2020-10" db="EMBL/GenBank/DDBJ databases">
        <authorList>
            <person name="Gilroy R."/>
        </authorList>
    </citation>
    <scope>NUCLEOTIDE SEQUENCE</scope>
    <source>
        <strain evidence="1">CHK195-12923</strain>
    </source>
</reference>
<proteinExistence type="predicted"/>
<evidence type="ECO:0000313" key="1">
    <source>
        <dbReference type="EMBL" id="HIU61694.1"/>
    </source>
</evidence>
<dbReference type="AlphaFoldDB" id="A0A9D1MKH1"/>
<dbReference type="PANTHER" id="PTHR48098:SF6">
    <property type="entry name" value="FERRI-BACILLIBACTIN ESTERASE BESA"/>
    <property type="match status" value="1"/>
</dbReference>
<organism evidence="1 2">
    <name type="scientific">Candidatus Coproplasma excrementigallinarum</name>
    <dbReference type="NCBI Taxonomy" id="2840747"/>
    <lineage>
        <taxon>Bacteria</taxon>
        <taxon>Bacillati</taxon>
        <taxon>Bacillota</taxon>
        <taxon>Clostridia</taxon>
        <taxon>Eubacteriales</taxon>
        <taxon>Candidatus Coproplasma</taxon>
    </lineage>
</organism>
<dbReference type="InterPro" id="IPR050583">
    <property type="entry name" value="Mycobacterial_A85_antigen"/>
</dbReference>